<dbReference type="OrthoDB" id="9801679at2"/>
<dbReference type="InterPro" id="IPR052018">
    <property type="entry name" value="PHP_domain"/>
</dbReference>
<accession>A0A0P6WNZ6</accession>
<dbReference type="InterPro" id="IPR016195">
    <property type="entry name" value="Pol/histidinol_Pase-like"/>
</dbReference>
<dbReference type="SMART" id="SM00481">
    <property type="entry name" value="POLIIIAc"/>
    <property type="match status" value="1"/>
</dbReference>
<dbReference type="SUPFAM" id="SSF89550">
    <property type="entry name" value="PHP domain-like"/>
    <property type="match status" value="1"/>
</dbReference>
<protein>
    <recommendedName>
        <fullName evidence="1">Polymerase/histidinol phosphatase N-terminal domain-containing protein</fullName>
    </recommendedName>
</protein>
<dbReference type="RefSeq" id="WP_062420374.1">
    <property type="nucleotide sequence ID" value="NZ_BBYA01000002.1"/>
</dbReference>
<proteinExistence type="predicted"/>
<dbReference type="AlphaFoldDB" id="A0A0P6WNZ6"/>
<dbReference type="InterPro" id="IPR004013">
    <property type="entry name" value="PHP_dom"/>
</dbReference>
<sequence>MEEISLNLHIHSKYSDGSGSHEEIAQAACEAGLDALIVTDHNVLVDGKEGYYTFNGRQVLMLVGEEVHNQARHPQKNHLLVFGTNREMAGFAQDSQNLINQVRISGGSSFIAHPIDPALPLFGEGDISWEDWSVTGFTGIELWNGFSELKTVVSGWGSALFYAFFPQFMAHGPIPETLKNWDRLLASGRPVSAVAGSDSHALKKSLGFIHHTIFPYTFHFSAINNHILLPTPLRGDLAYDRGAILTALARGNNFIGYDRAAQTKGFRFSANNRKGNASMGDEIKVEDGVTLQVKLPRTAELKLLCNGEVIRHWQNTTNGALVTTQPGVYRVEAYINYLGKRRGWIFSNPIYIRPNPVRRRLHDNQ</sequence>
<dbReference type="Gene3D" id="3.20.20.140">
    <property type="entry name" value="Metal-dependent hydrolases"/>
    <property type="match status" value="1"/>
</dbReference>
<keyword evidence="3" id="KW-1185">Reference proteome</keyword>
<dbReference type="GO" id="GO:0035312">
    <property type="term" value="F:5'-3' DNA exonuclease activity"/>
    <property type="evidence" value="ECO:0007669"/>
    <property type="project" value="TreeGrafter"/>
</dbReference>
<dbReference type="CDD" id="cd07432">
    <property type="entry name" value="PHP_HisPPase"/>
    <property type="match status" value="1"/>
</dbReference>
<dbReference type="InterPro" id="IPR003141">
    <property type="entry name" value="Pol/His_phosphatase_N"/>
</dbReference>
<dbReference type="STRING" id="229920.ADM99_09930"/>
<gene>
    <name evidence="2" type="ORF">ADM99_09930</name>
</gene>
<dbReference type="PANTHER" id="PTHR42924:SF3">
    <property type="entry name" value="POLYMERASE_HISTIDINOL PHOSPHATASE N-TERMINAL DOMAIN-CONTAINING PROTEIN"/>
    <property type="match status" value="1"/>
</dbReference>
<dbReference type="NCBIfam" id="NF038032">
    <property type="entry name" value="CehA_McbA_metalo"/>
    <property type="match status" value="1"/>
</dbReference>
<dbReference type="PANTHER" id="PTHR42924">
    <property type="entry name" value="EXONUCLEASE"/>
    <property type="match status" value="1"/>
</dbReference>
<organism evidence="2 3">
    <name type="scientific">Leptolinea tardivitalis</name>
    <dbReference type="NCBI Taxonomy" id="229920"/>
    <lineage>
        <taxon>Bacteria</taxon>
        <taxon>Bacillati</taxon>
        <taxon>Chloroflexota</taxon>
        <taxon>Anaerolineae</taxon>
        <taxon>Anaerolineales</taxon>
        <taxon>Anaerolineaceae</taxon>
        <taxon>Leptolinea</taxon>
    </lineage>
</organism>
<feature type="domain" description="Polymerase/histidinol phosphatase N-terminal" evidence="1">
    <location>
        <begin position="6"/>
        <end position="71"/>
    </location>
</feature>
<reference evidence="2 3" key="1">
    <citation type="submission" date="2015-07" db="EMBL/GenBank/DDBJ databases">
        <title>Genome sequence of Leptolinea tardivitalis DSM 16556.</title>
        <authorList>
            <person name="Hemp J."/>
            <person name="Ward L.M."/>
            <person name="Pace L.A."/>
            <person name="Fischer W.W."/>
        </authorList>
    </citation>
    <scope>NUCLEOTIDE SEQUENCE [LARGE SCALE GENOMIC DNA]</scope>
    <source>
        <strain evidence="2 3">YMTK-2</strain>
    </source>
</reference>
<evidence type="ECO:0000313" key="3">
    <source>
        <dbReference type="Proteomes" id="UP000050430"/>
    </source>
</evidence>
<evidence type="ECO:0000259" key="1">
    <source>
        <dbReference type="SMART" id="SM00481"/>
    </source>
</evidence>
<dbReference type="EMBL" id="LGCK01000010">
    <property type="protein sequence ID" value="KPL71752.1"/>
    <property type="molecule type" value="Genomic_DNA"/>
</dbReference>
<name>A0A0P6WNZ6_9CHLR</name>
<comment type="caution">
    <text evidence="2">The sequence shown here is derived from an EMBL/GenBank/DDBJ whole genome shotgun (WGS) entry which is preliminary data.</text>
</comment>
<dbReference type="Proteomes" id="UP000050430">
    <property type="component" value="Unassembled WGS sequence"/>
</dbReference>
<dbReference type="GO" id="GO:0004534">
    <property type="term" value="F:5'-3' RNA exonuclease activity"/>
    <property type="evidence" value="ECO:0007669"/>
    <property type="project" value="TreeGrafter"/>
</dbReference>
<dbReference type="Pfam" id="PF02811">
    <property type="entry name" value="PHP"/>
    <property type="match status" value="1"/>
</dbReference>
<evidence type="ECO:0000313" key="2">
    <source>
        <dbReference type="EMBL" id="KPL71752.1"/>
    </source>
</evidence>